<feature type="compositionally biased region" description="Basic and acidic residues" evidence="1">
    <location>
        <begin position="448"/>
        <end position="458"/>
    </location>
</feature>
<feature type="region of interest" description="Disordered" evidence="1">
    <location>
        <begin position="437"/>
        <end position="497"/>
    </location>
</feature>
<dbReference type="InterPro" id="IPR024867">
    <property type="entry name" value="NFRKB"/>
</dbReference>
<reference evidence="2" key="1">
    <citation type="submission" date="2019-09" db="EMBL/GenBank/DDBJ databases">
        <title>Draft genome information of white flower Hibiscus syriacus.</title>
        <authorList>
            <person name="Kim Y.-M."/>
        </authorList>
    </citation>
    <scope>NUCLEOTIDE SEQUENCE [LARGE SCALE GENOMIC DNA]</scope>
    <source>
        <strain evidence="2">YM2019G1</strain>
    </source>
</reference>
<feature type="compositionally biased region" description="Basic and acidic residues" evidence="1">
    <location>
        <begin position="474"/>
        <end position="484"/>
    </location>
</feature>
<feature type="compositionally biased region" description="Acidic residues" evidence="1">
    <location>
        <begin position="485"/>
        <end position="496"/>
    </location>
</feature>
<dbReference type="PANTHER" id="PTHR13052:SF2">
    <property type="entry name" value="NUCLEAR FACTOR KAPPA-B-BINDING PROTEIN"/>
    <property type="match status" value="1"/>
</dbReference>
<dbReference type="AlphaFoldDB" id="A0A6A3A2M8"/>
<name>A0A6A3A2M8_HIBSY</name>
<keyword evidence="3" id="KW-1185">Reference proteome</keyword>
<dbReference type="EMBL" id="VEPZ02001051">
    <property type="protein sequence ID" value="KAE8697439.1"/>
    <property type="molecule type" value="Genomic_DNA"/>
</dbReference>
<evidence type="ECO:0000313" key="2">
    <source>
        <dbReference type="EMBL" id="KAE8697439.1"/>
    </source>
</evidence>
<comment type="caution">
    <text evidence="2">The sequence shown here is derived from an EMBL/GenBank/DDBJ whole genome shotgun (WGS) entry which is preliminary data.</text>
</comment>
<dbReference type="Proteomes" id="UP000436088">
    <property type="component" value="Unassembled WGS sequence"/>
</dbReference>
<dbReference type="PANTHER" id="PTHR13052">
    <property type="entry name" value="NFRKB-RELATED"/>
    <property type="match status" value="1"/>
</dbReference>
<gene>
    <name evidence="2" type="ORF">F3Y22_tig00110621pilonHSYRG00273</name>
</gene>
<dbReference type="CDD" id="cd21865">
    <property type="entry name" value="DEUBAD_NFRKB"/>
    <property type="match status" value="1"/>
</dbReference>
<feature type="region of interest" description="Disordered" evidence="1">
    <location>
        <begin position="526"/>
        <end position="546"/>
    </location>
</feature>
<protein>
    <submittedName>
        <fullName evidence="2">NADP dependent sorbitol 6-phosphate dehydrogenase family protein</fullName>
    </submittedName>
</protein>
<sequence length="893" mass="101828">MAADQRRKRLHGASITGCNSLDQCKTKKKKLKLEPSRNDSNTKCCISLEWDGNKKKVVAKREQIGLSQRHLRSFTESTTHCHRVLADVLTLCPEIFELEDLTEVLSYEVWQTHLSENERNFLMQFLPSGIDKERVLQALFSGDNFHFGNHFLKWLSLLDLTGIYAYRGTSLCLGHLHPDTVIQEEQRLKAENKSYYSELQEYHNDMIEYLQKLKEKWESSKDPEKEILQKLWRSKRVGKKKVFSHTNEPRLETVEQDVTATSESCSWVADEKACSSDNQNSSVVKVGKIRGSMYEKGMIKNKGQMLSTAPDYALTVEARPKKCDKIRRRNIQQCDGAKYMSCFKISKKQHDLLKNMDQSGRSIQSKSLTCVLGDIDTLHVQPYEVFLEEEQRRLHEHWLKLVKEDLPASYATWREIQSQKWKITKSLEQEMKENLNSLLEDEEDKDEDTLKLQDREDNADVNLVALDVEEEDPEKSHEDEKDTEATESESSMEDGESVLALAPNQSPQRISFIDHGQLCNHMEESENNENIAKSDVASSDVSEHSDNLNTAGATVGQDVPVSSSEIVWPANSIPHSYNDSTADHKYTSTSGFSFIHQDTEDQQNQMIALESDLHKESTSKALLHRHSEDVPFNSYTNQDRNELLQSFFKDQGVSSYHSEQKQAGPDFQPPNNLLMDDGRFNGQFQEQLQSSLLLEEKQKGQNEVYMQQNMPHNIYSDGGRYMTPSQEHLPSGNLQDWAVPPARMPAPFQHQLNNRDLLSQSWFTGEHQVRGEWAGSDGFSGQSQSMLSASNADQSLFSVLSHCNQFHSSSPYESMGSTEQFIPQRNNGMMRGVTPGLIGNGMQQAAHPFDYLGTRDTTTPLMAADDPVWMNLPHPNSALHDPMGKPYLRSWDN</sequence>
<dbReference type="GO" id="GO:0031011">
    <property type="term" value="C:Ino80 complex"/>
    <property type="evidence" value="ECO:0007669"/>
    <property type="project" value="InterPro"/>
</dbReference>
<evidence type="ECO:0000256" key="1">
    <source>
        <dbReference type="SAM" id="MobiDB-lite"/>
    </source>
</evidence>
<accession>A0A6A3A2M8</accession>
<evidence type="ECO:0000313" key="3">
    <source>
        <dbReference type="Proteomes" id="UP000436088"/>
    </source>
</evidence>
<feature type="compositionally biased region" description="Polar residues" evidence="1">
    <location>
        <begin position="528"/>
        <end position="540"/>
    </location>
</feature>
<organism evidence="2 3">
    <name type="scientific">Hibiscus syriacus</name>
    <name type="common">Rose of Sharon</name>
    <dbReference type="NCBI Taxonomy" id="106335"/>
    <lineage>
        <taxon>Eukaryota</taxon>
        <taxon>Viridiplantae</taxon>
        <taxon>Streptophyta</taxon>
        <taxon>Embryophyta</taxon>
        <taxon>Tracheophyta</taxon>
        <taxon>Spermatophyta</taxon>
        <taxon>Magnoliopsida</taxon>
        <taxon>eudicotyledons</taxon>
        <taxon>Gunneridae</taxon>
        <taxon>Pentapetalae</taxon>
        <taxon>rosids</taxon>
        <taxon>malvids</taxon>
        <taxon>Malvales</taxon>
        <taxon>Malvaceae</taxon>
        <taxon>Malvoideae</taxon>
        <taxon>Hibiscus</taxon>
    </lineage>
</organism>
<proteinExistence type="predicted"/>